<dbReference type="Pfam" id="PF00646">
    <property type="entry name" value="F-box"/>
    <property type="match status" value="1"/>
</dbReference>
<keyword evidence="3" id="KW-1185">Reference proteome</keyword>
<evidence type="ECO:0000256" key="1">
    <source>
        <dbReference type="SAM" id="MobiDB-lite"/>
    </source>
</evidence>
<organism evidence="3 4">
    <name type="scientific">Ceratosolen solmsi marchali</name>
    <dbReference type="NCBI Taxonomy" id="326594"/>
    <lineage>
        <taxon>Eukaryota</taxon>
        <taxon>Metazoa</taxon>
        <taxon>Ecdysozoa</taxon>
        <taxon>Arthropoda</taxon>
        <taxon>Hexapoda</taxon>
        <taxon>Insecta</taxon>
        <taxon>Pterygota</taxon>
        <taxon>Neoptera</taxon>
        <taxon>Endopterygota</taxon>
        <taxon>Hymenoptera</taxon>
        <taxon>Apocrita</taxon>
        <taxon>Proctotrupomorpha</taxon>
        <taxon>Chalcidoidea</taxon>
        <taxon>Agaonidae</taxon>
        <taxon>Agaoninae</taxon>
        <taxon>Ceratosolen</taxon>
    </lineage>
</organism>
<sequence>MSRPQKQRRVSLRHSQTAKEKPCFSHDLDSLPPEVLEIVLHFLPYRDIAGCVRLVSKRCSSVATTLLNSGFLSAGSRLRSALHHLESVSVTAEAQQEAATRAKARDYLELVKAQYDLLRACVWRYTHPPRHQKFARLCFYGGQILDELDDLLKLARTRPELLLNKDGPAHCITGFGIMCKRFMNYFEKVSERKINSRNSCVSGCKPVDVLDCLLDGREVLHFRMTRGRRGRGNMVSMRLRYVMERSWFTCFNVPGTDCEEDSWRDRQRFMYLRLRRLVGSVNEHRLERLHYERELKMQMSSQHPAPKPPPCSTYSGYGEYGGRFFYYGNMNEYAYDSKVIDTWRRYSVHDRIRKKIPRKKPCYDLVINVELRCSPELAPLAVRSLLKCDDFENTTSANNHRPEIYLRLNISCAASTCNKLPNHFVWKLRSPRYHKSD</sequence>
<dbReference type="RefSeq" id="XP_011501971.1">
    <property type="nucleotide sequence ID" value="XM_011503669.1"/>
</dbReference>
<dbReference type="Proteomes" id="UP000695007">
    <property type="component" value="Unplaced"/>
</dbReference>
<gene>
    <name evidence="4" type="primary">LOC105365488</name>
</gene>
<dbReference type="PROSITE" id="PS50181">
    <property type="entry name" value="FBOX"/>
    <property type="match status" value="1"/>
</dbReference>
<evidence type="ECO:0000313" key="4">
    <source>
        <dbReference type="RefSeq" id="XP_011501971.1"/>
    </source>
</evidence>
<accession>A0AAJ6YPR3</accession>
<dbReference type="AlphaFoldDB" id="A0AAJ6YPR3"/>
<feature type="region of interest" description="Disordered" evidence="1">
    <location>
        <begin position="1"/>
        <end position="23"/>
    </location>
</feature>
<protein>
    <submittedName>
        <fullName evidence="4">Uncharacterized protein LOC105365488</fullName>
    </submittedName>
</protein>
<dbReference type="KEGG" id="csol:105365488"/>
<feature type="compositionally biased region" description="Basic residues" evidence="1">
    <location>
        <begin position="1"/>
        <end position="12"/>
    </location>
</feature>
<reference evidence="4" key="1">
    <citation type="submission" date="2025-08" db="UniProtKB">
        <authorList>
            <consortium name="RefSeq"/>
        </authorList>
    </citation>
    <scope>IDENTIFICATION</scope>
</reference>
<evidence type="ECO:0000259" key="2">
    <source>
        <dbReference type="PROSITE" id="PS50181"/>
    </source>
</evidence>
<dbReference type="InterPro" id="IPR036047">
    <property type="entry name" value="F-box-like_dom_sf"/>
</dbReference>
<name>A0AAJ6YPR3_9HYME</name>
<feature type="domain" description="F-box" evidence="2">
    <location>
        <begin position="25"/>
        <end position="74"/>
    </location>
</feature>
<dbReference type="GeneID" id="105365488"/>
<dbReference type="InterPro" id="IPR001810">
    <property type="entry name" value="F-box_dom"/>
</dbReference>
<proteinExistence type="predicted"/>
<dbReference type="SUPFAM" id="SSF81383">
    <property type="entry name" value="F-box domain"/>
    <property type="match status" value="1"/>
</dbReference>
<evidence type="ECO:0000313" key="3">
    <source>
        <dbReference type="Proteomes" id="UP000695007"/>
    </source>
</evidence>